<feature type="chain" id="PRO_5009584164" description="Ig-like domain-containing protein" evidence="2">
    <location>
        <begin position="25"/>
        <end position="1612"/>
    </location>
</feature>
<gene>
    <name evidence="3" type="ORF">A2117_00970</name>
</gene>
<evidence type="ECO:0000256" key="1">
    <source>
        <dbReference type="SAM" id="MobiDB-lite"/>
    </source>
</evidence>
<feature type="signal peptide" evidence="2">
    <location>
        <begin position="1"/>
        <end position="24"/>
    </location>
</feature>
<reference evidence="3 4" key="1">
    <citation type="journal article" date="2016" name="Nat. Commun.">
        <title>Thousands of microbial genomes shed light on interconnected biogeochemical processes in an aquifer system.</title>
        <authorList>
            <person name="Anantharaman K."/>
            <person name="Brown C.T."/>
            <person name="Hug L.A."/>
            <person name="Sharon I."/>
            <person name="Castelle C.J."/>
            <person name="Probst A.J."/>
            <person name="Thomas B.C."/>
            <person name="Singh A."/>
            <person name="Wilkins M.J."/>
            <person name="Karaoz U."/>
            <person name="Brodie E.L."/>
            <person name="Williams K.H."/>
            <person name="Hubbard S.S."/>
            <person name="Banfield J.F."/>
        </authorList>
    </citation>
    <scope>NUCLEOTIDE SEQUENCE [LARGE SCALE GENOMIC DNA]</scope>
</reference>
<keyword evidence="2" id="KW-0732">Signal</keyword>
<organism evidence="3 4">
    <name type="scientific">Candidatus Wildermuthbacteria bacterium GWA2_46_15</name>
    <dbReference type="NCBI Taxonomy" id="1802443"/>
    <lineage>
        <taxon>Bacteria</taxon>
        <taxon>Candidatus Wildermuthiibacteriota</taxon>
    </lineage>
</organism>
<evidence type="ECO:0008006" key="5">
    <source>
        <dbReference type="Google" id="ProtNLM"/>
    </source>
</evidence>
<feature type="region of interest" description="Disordered" evidence="1">
    <location>
        <begin position="1585"/>
        <end position="1612"/>
    </location>
</feature>
<comment type="caution">
    <text evidence="3">The sequence shown here is derived from an EMBL/GenBank/DDBJ whole genome shotgun (WGS) entry which is preliminary data.</text>
</comment>
<name>A0A1G2QQE1_9BACT</name>
<evidence type="ECO:0000313" key="4">
    <source>
        <dbReference type="Proteomes" id="UP000179245"/>
    </source>
</evidence>
<accession>A0A1G2QQE1</accession>
<sequence>MKKTFLIKGLVIFLGLFIATQAQATIRMNLPEVGWVDATSVNPFVVINSTALTHQYGAFTEYTVNGKTYPKIDWSQLFATYGKNEGEWNTLAGKFTVSVQVCPKKIVVEKFGTNASSFSSVPLLRKTWENNCVALKLGADTIPKASSMTMELDLTKNADNTYSTTGIKYNGKKINYSDGFWGTSEGLTYYNANGTAHTYSKENVYIFTIIAFENKMNFIPKTAGNNSMGNFDIPKGYPIDSNVYSSSIQLVVTPSMGGDVARMNELKVDRGDIRLRLGGGLPPYLGFTETDKRSTGDHYVSANQTTKGKYTAAGQRIFGMFLNGIHGDNEDFGLIYRVENGMKVFKKCSDINANPAGCLPQNLPPKEIEDFFGANSVTQKAGYSYQSAGANLLWAYDDASQDNLDNVLPVWFFDRDLGDSSSDLGDSSSGYDLALSIGGPVVFQDASFQVTKAWAQEQGFYIYNHLFIKKSAGNYEVDQQALPKYEKDRVYKLTVSNKATKKTKDYILWPLNIEGEIKTANQTHGLWNDTSHINLMWDAFQEINNYQGPNDMNLGAAFVASNSWTNGAANQIANAATLSANNIAPPSYSYKIQTHWATALSRRVGLPYASATQTPTRLVFQIYDVPKSAAKYCYGLGSPLNNPPTYNNWPSLINSVLAQGEAGLAAAGIAKRFSGNGVSVPISYTAVSFDVDANISSYTAAAANQIKNDKGDLVGGLVAGGGNAVMQVKVPSLSQAGTACSFMAMYGGAESNVSFEGILTPLATQLHVPRPTALIKDNQGRIFRQNLEVATGDETFLLADPYGDPTWESLKASPKNPGAVGVLKRALTMNGWTAAVGTDQIGFAWARPAEYAYRIGGIPQHYQFVDASSYDNGSAGWIFYEIVKNGTSTGVKVQALKDNSGNRFEAIVVNNVSASDTVDLYIAYMNKEGFLSDVFKKSATLASADFRDEGVRPALRMTDVNVYQIEGGQYNLTSPKINPNPIPTQYTHKAVFYSASDTDFCEGTGATATDPILKWFYNSALGFKGSSALSSYWVEARKKTGASWTALKNFEVSGTAACVRLGDKGLGLDLNEMAFAVRVVDSSSLTSDWAVVGEDNAAVSKFWNETSGGASGSLPASAPASGSSSNLSQYQTLPSTTQSQLNFSAQNQTAPGTAVSGQAYRPVGLFVDGKALYYQRLTQPAGTTKKGLILKSPRVNPNYYPLTEVTYNQADDINNGQRAVIVNDGAVVDANIPATCNGSVATKTRPIVLTYTNGQPGFQIIPNTDGAIMGYEFYLERQQPGTRNWLKIPGTGTEPPQLSSGATTPLTLTNPEQFIAGATACYQPSHDLIDGNYRITVKAVSSEKNTASPMAAKRTEYLKSDRFAYEFSVVAQAVAGGWGAGTDATSGTGALFIRPAGAFLEPLPACLSATPPCRMPVPASRAVVFQDLNQASGKLSIIPAKKNPSVKAWPLWTETNEQESVKIQTTGECRGQVASDSQPLATVASPATGFKALAGGNILGYEWALKILTGSNYILANNATSNMAQFTTESCYVPVKSLPKGQYRVEVKGVLDQRDPVNLAQYLKSDIFAQSFDVSGSSTIIPASATSSTNGTTSVNGGAGAVNNPPATFITP</sequence>
<dbReference type="EMBL" id="MHTO01000008">
    <property type="protein sequence ID" value="OHA62597.1"/>
    <property type="molecule type" value="Genomic_DNA"/>
</dbReference>
<dbReference type="Proteomes" id="UP000179245">
    <property type="component" value="Unassembled WGS sequence"/>
</dbReference>
<evidence type="ECO:0000256" key="2">
    <source>
        <dbReference type="SAM" id="SignalP"/>
    </source>
</evidence>
<feature type="compositionally biased region" description="Low complexity" evidence="1">
    <location>
        <begin position="1585"/>
        <end position="1596"/>
    </location>
</feature>
<dbReference type="STRING" id="1802443.A2117_00970"/>
<protein>
    <recommendedName>
        <fullName evidence="5">Ig-like domain-containing protein</fullName>
    </recommendedName>
</protein>
<proteinExistence type="predicted"/>
<evidence type="ECO:0000313" key="3">
    <source>
        <dbReference type="EMBL" id="OHA62597.1"/>
    </source>
</evidence>